<dbReference type="PANTHER" id="PTHR35538:SF6">
    <property type="entry name" value="EF-HAND DOMAIN-CONTAINING PROTEIN"/>
    <property type="match status" value="1"/>
</dbReference>
<keyword evidence="2" id="KW-1185">Reference proteome</keyword>
<dbReference type="AlphaFoldDB" id="A0AAV7SHT7"/>
<gene>
    <name evidence="1" type="ORF">NDU88_004090</name>
</gene>
<dbReference type="EMBL" id="JANPWB010000008">
    <property type="protein sequence ID" value="KAJ1163634.1"/>
    <property type="molecule type" value="Genomic_DNA"/>
</dbReference>
<name>A0AAV7SHT7_PLEWA</name>
<evidence type="ECO:0000313" key="2">
    <source>
        <dbReference type="Proteomes" id="UP001066276"/>
    </source>
</evidence>
<reference evidence="1" key="1">
    <citation type="journal article" date="2022" name="bioRxiv">
        <title>Sequencing and chromosome-scale assembly of the giantPleurodeles waltlgenome.</title>
        <authorList>
            <person name="Brown T."/>
            <person name="Elewa A."/>
            <person name="Iarovenko S."/>
            <person name="Subramanian E."/>
            <person name="Araus A.J."/>
            <person name="Petzold A."/>
            <person name="Susuki M."/>
            <person name="Suzuki K.-i.T."/>
            <person name="Hayashi T."/>
            <person name="Toyoda A."/>
            <person name="Oliveira C."/>
            <person name="Osipova E."/>
            <person name="Leigh N.D."/>
            <person name="Simon A."/>
            <person name="Yun M.H."/>
        </authorList>
    </citation>
    <scope>NUCLEOTIDE SEQUENCE</scope>
    <source>
        <strain evidence="1">20211129_DDA</strain>
        <tissue evidence="1">Liver</tissue>
    </source>
</reference>
<evidence type="ECO:0000313" key="1">
    <source>
        <dbReference type="EMBL" id="KAJ1163634.1"/>
    </source>
</evidence>
<proteinExistence type="predicted"/>
<protein>
    <submittedName>
        <fullName evidence="1">Uncharacterized protein</fullName>
    </submittedName>
</protein>
<dbReference type="PANTHER" id="PTHR35538">
    <property type="entry name" value="LIG_CHAN-GLU_BD DOMAIN-CONTAINING PROTEIN"/>
    <property type="match status" value="1"/>
</dbReference>
<comment type="caution">
    <text evidence="1">The sequence shown here is derived from an EMBL/GenBank/DDBJ whole genome shotgun (WGS) entry which is preliminary data.</text>
</comment>
<organism evidence="1 2">
    <name type="scientific">Pleurodeles waltl</name>
    <name type="common">Iberian ribbed newt</name>
    <dbReference type="NCBI Taxonomy" id="8319"/>
    <lineage>
        <taxon>Eukaryota</taxon>
        <taxon>Metazoa</taxon>
        <taxon>Chordata</taxon>
        <taxon>Craniata</taxon>
        <taxon>Vertebrata</taxon>
        <taxon>Euteleostomi</taxon>
        <taxon>Amphibia</taxon>
        <taxon>Batrachia</taxon>
        <taxon>Caudata</taxon>
        <taxon>Salamandroidea</taxon>
        <taxon>Salamandridae</taxon>
        <taxon>Pleurodelinae</taxon>
        <taxon>Pleurodeles</taxon>
    </lineage>
</organism>
<sequence length="97" mass="11173">MEGLALTIRSTTRFYGVRPFTQLFLCNIDSQCKSITVEQLLVELKAGGISREHEEDVQRELRHIKKLDILDFLTYLPLFVLIHNSVISNPLNDSRTI</sequence>
<dbReference type="Proteomes" id="UP001066276">
    <property type="component" value="Chromosome 4_2"/>
</dbReference>
<accession>A0AAV7SHT7</accession>